<name>A0AAE3AU15_9FIRM</name>
<dbReference type="GO" id="GO:0005829">
    <property type="term" value="C:cytosol"/>
    <property type="evidence" value="ECO:0007669"/>
    <property type="project" value="TreeGrafter"/>
</dbReference>
<keyword evidence="5" id="KW-1185">Reference proteome</keyword>
<dbReference type="SMART" id="SM01007">
    <property type="entry name" value="Aldolase_II"/>
    <property type="match status" value="1"/>
</dbReference>
<dbReference type="PANTHER" id="PTHR22789">
    <property type="entry name" value="FUCULOSE PHOSPHATE ALDOLASE"/>
    <property type="match status" value="1"/>
</dbReference>
<dbReference type="PANTHER" id="PTHR22789:SF0">
    <property type="entry name" value="3-OXO-TETRONATE 4-PHOSPHATE DECARBOXYLASE-RELATED"/>
    <property type="match status" value="1"/>
</dbReference>
<dbReference type="InterPro" id="IPR036409">
    <property type="entry name" value="Aldolase_II/adducin_N_sf"/>
</dbReference>
<proteinExistence type="predicted"/>
<dbReference type="GO" id="GO:0019323">
    <property type="term" value="P:pentose catabolic process"/>
    <property type="evidence" value="ECO:0007669"/>
    <property type="project" value="TreeGrafter"/>
</dbReference>
<organism evidence="4 5">
    <name type="scientific">Brotaphodocola catenula</name>
    <dbReference type="NCBI Taxonomy" id="2885361"/>
    <lineage>
        <taxon>Bacteria</taxon>
        <taxon>Bacillati</taxon>
        <taxon>Bacillota</taxon>
        <taxon>Clostridia</taxon>
        <taxon>Lachnospirales</taxon>
        <taxon>Lachnospiraceae</taxon>
        <taxon>Brotaphodocola</taxon>
    </lineage>
</organism>
<dbReference type="InterPro" id="IPR001303">
    <property type="entry name" value="Aldolase_II/adducin_N"/>
</dbReference>
<dbReference type="GO" id="GO:0046872">
    <property type="term" value="F:metal ion binding"/>
    <property type="evidence" value="ECO:0007669"/>
    <property type="project" value="UniProtKB-KW"/>
</dbReference>
<dbReference type="Pfam" id="PF00596">
    <property type="entry name" value="Aldolase_II"/>
    <property type="match status" value="1"/>
</dbReference>
<dbReference type="EMBL" id="JAJEPU010000108">
    <property type="protein sequence ID" value="MCC2166087.1"/>
    <property type="molecule type" value="Genomic_DNA"/>
</dbReference>
<gene>
    <name evidence="4" type="ORF">LKD32_14700</name>
</gene>
<dbReference type="AlphaFoldDB" id="A0AAE3AU15"/>
<accession>A0AAE3AU15</accession>
<dbReference type="SUPFAM" id="SSF53639">
    <property type="entry name" value="AraD/HMP-PK domain-like"/>
    <property type="match status" value="1"/>
</dbReference>
<dbReference type="Proteomes" id="UP001198962">
    <property type="component" value="Unassembled WGS sequence"/>
</dbReference>
<keyword evidence="2" id="KW-0456">Lyase</keyword>
<dbReference type="GO" id="GO:0016832">
    <property type="term" value="F:aldehyde-lyase activity"/>
    <property type="evidence" value="ECO:0007669"/>
    <property type="project" value="TreeGrafter"/>
</dbReference>
<protein>
    <submittedName>
        <fullName evidence="4">Class II aldolase/adducin family protein</fullName>
    </submittedName>
</protein>
<comment type="caution">
    <text evidence="4">The sequence shown here is derived from an EMBL/GenBank/DDBJ whole genome shotgun (WGS) entry which is preliminary data.</text>
</comment>
<keyword evidence="1" id="KW-0479">Metal-binding</keyword>
<evidence type="ECO:0000313" key="4">
    <source>
        <dbReference type="EMBL" id="MCC2166087.1"/>
    </source>
</evidence>
<feature type="domain" description="Class II aldolase/adducin N-terminal" evidence="3">
    <location>
        <begin position="19"/>
        <end position="196"/>
    </location>
</feature>
<dbReference type="RefSeq" id="WP_308452200.1">
    <property type="nucleotide sequence ID" value="NZ_JAJEPU010000108.1"/>
</dbReference>
<sequence>MTEEKTGKMSPEVMQEKKREVLLTAKKAYDEKLMAGTSGNMSVYCPDCGLMAITPSSYDYSIMEEKDIVVIDLDGNVIEGCHRPSSEWKMHAEIYRHLPRVGAIVHTHSPYATSFAVTHQEIPVILIEMIPFLKGSIEVSPYATQGSAEVGLNAVPILERKNACLMANHGVVAVGATMAEAYINSVYVEDTAKIYHMALSVGTPIEIPGYEKEK</sequence>
<reference evidence="4" key="1">
    <citation type="submission" date="2021-10" db="EMBL/GenBank/DDBJ databases">
        <title>Anaerobic single-cell dispensing facilitates the cultivation of human gut bacteria.</title>
        <authorList>
            <person name="Afrizal A."/>
        </authorList>
    </citation>
    <scope>NUCLEOTIDE SEQUENCE</scope>
    <source>
        <strain evidence="4">CLA-AA-H274</strain>
    </source>
</reference>
<evidence type="ECO:0000256" key="2">
    <source>
        <dbReference type="ARBA" id="ARBA00023239"/>
    </source>
</evidence>
<evidence type="ECO:0000259" key="3">
    <source>
        <dbReference type="SMART" id="SM01007"/>
    </source>
</evidence>
<dbReference type="InterPro" id="IPR050197">
    <property type="entry name" value="Aldolase_class_II_sugar_metab"/>
</dbReference>
<evidence type="ECO:0000313" key="5">
    <source>
        <dbReference type="Proteomes" id="UP001198962"/>
    </source>
</evidence>
<evidence type="ECO:0000256" key="1">
    <source>
        <dbReference type="ARBA" id="ARBA00022723"/>
    </source>
</evidence>
<dbReference type="Gene3D" id="3.40.225.10">
    <property type="entry name" value="Class II aldolase/adducin N-terminal domain"/>
    <property type="match status" value="1"/>
</dbReference>